<feature type="region of interest" description="Disordered" evidence="3">
    <location>
        <begin position="266"/>
        <end position="288"/>
    </location>
</feature>
<dbReference type="CDD" id="cd03062">
    <property type="entry name" value="TRX_Fd_Sucrase"/>
    <property type="match status" value="1"/>
</dbReference>
<dbReference type="eggNOG" id="ENOG502QS3W">
    <property type="taxonomic scope" value="Eukaryota"/>
</dbReference>
<dbReference type="VEuPathDB" id="FungiDB:GGTG_07895"/>
<dbReference type="Gene3D" id="3.40.30.10">
    <property type="entry name" value="Glutaredoxin"/>
    <property type="match status" value="1"/>
</dbReference>
<evidence type="ECO:0000313" key="6">
    <source>
        <dbReference type="Proteomes" id="UP000006039"/>
    </source>
</evidence>
<evidence type="ECO:0000313" key="4">
    <source>
        <dbReference type="EMBL" id="EJT74046.1"/>
    </source>
</evidence>
<accession>J3P304</accession>
<dbReference type="AlphaFoldDB" id="J3P304"/>
<dbReference type="EnsemblFungi" id="EJT74046">
    <property type="protein sequence ID" value="EJT74046"/>
    <property type="gene ID" value="GGTG_07895"/>
</dbReference>
<dbReference type="InterPro" id="IPR036249">
    <property type="entry name" value="Thioredoxin-like_sf"/>
</dbReference>
<dbReference type="EMBL" id="GL385398">
    <property type="protein sequence ID" value="EJT74046.1"/>
    <property type="molecule type" value="Genomic_DNA"/>
</dbReference>
<reference evidence="4" key="3">
    <citation type="submission" date="2010-09" db="EMBL/GenBank/DDBJ databases">
        <title>Annotation of Gaeumannomyces graminis var. tritici R3-111a-1.</title>
        <authorList>
            <consortium name="The Broad Institute Genome Sequencing Platform"/>
            <person name="Ma L.-J."/>
            <person name="Dead R."/>
            <person name="Young S.K."/>
            <person name="Zeng Q."/>
            <person name="Gargeya S."/>
            <person name="Fitzgerald M."/>
            <person name="Haas B."/>
            <person name="Abouelleil A."/>
            <person name="Alvarado L."/>
            <person name="Arachchi H.M."/>
            <person name="Berlin A."/>
            <person name="Brown A."/>
            <person name="Chapman S.B."/>
            <person name="Chen Z."/>
            <person name="Dunbar C."/>
            <person name="Freedman E."/>
            <person name="Gearin G."/>
            <person name="Gellesch M."/>
            <person name="Goldberg J."/>
            <person name="Griggs A."/>
            <person name="Gujja S."/>
            <person name="Heiman D."/>
            <person name="Howarth C."/>
            <person name="Larson L."/>
            <person name="Lui A."/>
            <person name="MacDonald P.J.P."/>
            <person name="Mehta T."/>
            <person name="Montmayeur A."/>
            <person name="Murphy C."/>
            <person name="Neiman D."/>
            <person name="Pearson M."/>
            <person name="Priest M."/>
            <person name="Roberts A."/>
            <person name="Saif S."/>
            <person name="Shea T."/>
            <person name="Shenoy N."/>
            <person name="Sisk P."/>
            <person name="Stolte C."/>
            <person name="Sykes S."/>
            <person name="Yandava C."/>
            <person name="Wortman J."/>
            <person name="Nusbaum C."/>
            <person name="Birren B."/>
        </authorList>
    </citation>
    <scope>NUCLEOTIDE SEQUENCE</scope>
    <source>
        <strain evidence="4">R3-111a-1</strain>
    </source>
</reference>
<reference evidence="5" key="4">
    <citation type="journal article" date="2015" name="G3 (Bethesda)">
        <title>Genome sequences of three phytopathogenic species of the Magnaporthaceae family of fungi.</title>
        <authorList>
            <person name="Okagaki L.H."/>
            <person name="Nunes C.C."/>
            <person name="Sailsbery J."/>
            <person name="Clay B."/>
            <person name="Brown D."/>
            <person name="John T."/>
            <person name="Oh Y."/>
            <person name="Young N."/>
            <person name="Fitzgerald M."/>
            <person name="Haas B.J."/>
            <person name="Zeng Q."/>
            <person name="Young S."/>
            <person name="Adiconis X."/>
            <person name="Fan L."/>
            <person name="Levin J.Z."/>
            <person name="Mitchell T.K."/>
            <person name="Okubara P.A."/>
            <person name="Farman M.L."/>
            <person name="Kohn L.M."/>
            <person name="Birren B."/>
            <person name="Ma L.-J."/>
            <person name="Dean R.A."/>
        </authorList>
    </citation>
    <scope>NUCLEOTIDE SEQUENCE</scope>
    <source>
        <strain evidence="5">R3-111a-1</strain>
    </source>
</reference>
<keyword evidence="6" id="KW-1185">Reference proteome</keyword>
<protein>
    <recommendedName>
        <fullName evidence="2">Altered inheritance of mitochondria protein 32</fullName>
    </recommendedName>
</protein>
<dbReference type="Proteomes" id="UP000006039">
    <property type="component" value="Unassembled WGS sequence"/>
</dbReference>
<comment type="similarity">
    <text evidence="1">Belongs to the AIM32 family.</text>
</comment>
<dbReference type="Pfam" id="PF06999">
    <property type="entry name" value="Suc_Fer-like"/>
    <property type="match status" value="1"/>
</dbReference>
<sequence length="378" mass="40982">MFSIRGLSRASTQAARRVTKVACVPEAAAIANTSRRRTLSSTAAPPPFPTVDQCPSPTCPCAATPELPDGLEIDHTSPLNGVMTAYHQHVLVCTGRDDWPSRIEEDHSGDNLAADLRELFGRGGRYSDPYHNISVLNSSFPSSPLPGRADVESTSAYLLPSFKHVPFLPRVSFDHVDALARAYLLPERLHPAHDAESPVHRDRLVRQPAYRTALRGVADVRDVLVLACGHGGRDARCGIYGPVLRAEFERALPRLGVRVLHGPVRLPEADDGGGSDGAEKELPAAGDAERGDVHCTARVGLISHIGGHKFAGNVIVYLPPGLRDYRGEPHALAGHGIWYGRVEPRHVEGIISETIRKGVVIKELFRGGITRDSKILRL</sequence>
<dbReference type="SUPFAM" id="SSF52833">
    <property type="entry name" value="Thioredoxin-like"/>
    <property type="match status" value="1"/>
</dbReference>
<dbReference type="STRING" id="644352.J3P304"/>
<reference evidence="6" key="1">
    <citation type="submission" date="2010-07" db="EMBL/GenBank/DDBJ databases">
        <title>The genome sequence of Gaeumannomyces graminis var. tritici strain R3-111a-1.</title>
        <authorList>
            <consortium name="The Broad Institute Genome Sequencing Platform"/>
            <person name="Ma L.-J."/>
            <person name="Dead R."/>
            <person name="Young S."/>
            <person name="Zeng Q."/>
            <person name="Koehrsen M."/>
            <person name="Alvarado L."/>
            <person name="Berlin A."/>
            <person name="Chapman S.B."/>
            <person name="Chen Z."/>
            <person name="Freedman E."/>
            <person name="Gellesch M."/>
            <person name="Goldberg J."/>
            <person name="Griggs A."/>
            <person name="Gujja S."/>
            <person name="Heilman E.R."/>
            <person name="Heiman D."/>
            <person name="Hepburn T."/>
            <person name="Howarth C."/>
            <person name="Jen D."/>
            <person name="Larson L."/>
            <person name="Mehta T."/>
            <person name="Neiman D."/>
            <person name="Pearson M."/>
            <person name="Roberts A."/>
            <person name="Saif S."/>
            <person name="Shea T."/>
            <person name="Shenoy N."/>
            <person name="Sisk P."/>
            <person name="Stolte C."/>
            <person name="Sykes S."/>
            <person name="Walk T."/>
            <person name="White J."/>
            <person name="Yandava C."/>
            <person name="Haas B."/>
            <person name="Nusbaum C."/>
            <person name="Birren B."/>
        </authorList>
    </citation>
    <scope>NUCLEOTIDE SEQUENCE [LARGE SCALE GENOMIC DNA]</scope>
    <source>
        <strain evidence="6">R3-111a-1</strain>
    </source>
</reference>
<proteinExistence type="inferred from homology"/>
<dbReference type="HOGENOM" id="CLU_044499_0_0_1"/>
<dbReference type="RefSeq" id="XP_009223990.1">
    <property type="nucleotide sequence ID" value="XM_009225726.1"/>
</dbReference>
<dbReference type="GeneID" id="20348353"/>
<feature type="compositionally biased region" description="Basic and acidic residues" evidence="3">
    <location>
        <begin position="277"/>
        <end position="288"/>
    </location>
</feature>
<evidence type="ECO:0000256" key="1">
    <source>
        <dbReference type="ARBA" id="ARBA00038208"/>
    </source>
</evidence>
<organism evidence="4">
    <name type="scientific">Gaeumannomyces tritici (strain R3-111a-1)</name>
    <name type="common">Wheat and barley take-all root rot fungus</name>
    <name type="synonym">Gaeumannomyces graminis var. tritici</name>
    <dbReference type="NCBI Taxonomy" id="644352"/>
    <lineage>
        <taxon>Eukaryota</taxon>
        <taxon>Fungi</taxon>
        <taxon>Dikarya</taxon>
        <taxon>Ascomycota</taxon>
        <taxon>Pezizomycotina</taxon>
        <taxon>Sordariomycetes</taxon>
        <taxon>Sordariomycetidae</taxon>
        <taxon>Magnaporthales</taxon>
        <taxon>Magnaporthaceae</taxon>
        <taxon>Gaeumannomyces</taxon>
    </lineage>
</organism>
<dbReference type="OrthoDB" id="10253744at2759"/>
<name>J3P304_GAET3</name>
<dbReference type="InterPro" id="IPR009737">
    <property type="entry name" value="Aim32/Apd1-like"/>
</dbReference>
<dbReference type="PANTHER" id="PTHR31902">
    <property type="entry name" value="ACTIN PATCHES DISTAL PROTEIN 1"/>
    <property type="match status" value="1"/>
</dbReference>
<evidence type="ECO:0000313" key="5">
    <source>
        <dbReference type="EnsemblFungi" id="EJT74046"/>
    </source>
</evidence>
<reference evidence="4" key="2">
    <citation type="submission" date="2010-07" db="EMBL/GenBank/DDBJ databases">
        <authorList>
            <consortium name="The Broad Institute Genome Sequencing Platform"/>
            <consortium name="Broad Institute Genome Sequencing Center for Infectious Disease"/>
            <person name="Ma L.-J."/>
            <person name="Dead R."/>
            <person name="Young S."/>
            <person name="Zeng Q."/>
            <person name="Koehrsen M."/>
            <person name="Alvarado L."/>
            <person name="Berlin A."/>
            <person name="Chapman S.B."/>
            <person name="Chen Z."/>
            <person name="Freedman E."/>
            <person name="Gellesch M."/>
            <person name="Goldberg J."/>
            <person name="Griggs A."/>
            <person name="Gujja S."/>
            <person name="Heilman E.R."/>
            <person name="Heiman D."/>
            <person name="Hepburn T."/>
            <person name="Howarth C."/>
            <person name="Jen D."/>
            <person name="Larson L."/>
            <person name="Mehta T."/>
            <person name="Neiman D."/>
            <person name="Pearson M."/>
            <person name="Roberts A."/>
            <person name="Saif S."/>
            <person name="Shea T."/>
            <person name="Shenoy N."/>
            <person name="Sisk P."/>
            <person name="Stolte C."/>
            <person name="Sykes S."/>
            <person name="Walk T."/>
            <person name="White J."/>
            <person name="Yandava C."/>
            <person name="Haas B."/>
            <person name="Nusbaum C."/>
            <person name="Birren B."/>
        </authorList>
    </citation>
    <scope>NUCLEOTIDE SEQUENCE</scope>
    <source>
        <strain evidence="4">R3-111a-1</strain>
    </source>
</reference>
<evidence type="ECO:0000256" key="3">
    <source>
        <dbReference type="SAM" id="MobiDB-lite"/>
    </source>
</evidence>
<reference evidence="5" key="5">
    <citation type="submission" date="2018-04" db="UniProtKB">
        <authorList>
            <consortium name="EnsemblFungi"/>
        </authorList>
    </citation>
    <scope>IDENTIFICATION</scope>
    <source>
        <strain evidence="5">R3-111a-1</strain>
    </source>
</reference>
<evidence type="ECO:0000256" key="2">
    <source>
        <dbReference type="ARBA" id="ARBA00040895"/>
    </source>
</evidence>
<dbReference type="PANTHER" id="PTHR31902:SF7">
    <property type="entry name" value="ALTERED INHERITANCE OF MITOCHONDRIA PROTEIN 32"/>
    <property type="match status" value="1"/>
</dbReference>
<gene>
    <name evidence="5" type="primary">20348353</name>
    <name evidence="4" type="ORF">GGTG_07895</name>
</gene>